<dbReference type="FunFam" id="2.60.40.60:FF:000059">
    <property type="entry name" value="FAT atypical cadherin 3"/>
    <property type="match status" value="1"/>
</dbReference>
<dbReference type="InterPro" id="IPR050174">
    <property type="entry name" value="Protocadherin/Cadherin-CA"/>
</dbReference>
<feature type="domain" description="Cadherin" evidence="20">
    <location>
        <begin position="3039"/>
        <end position="3140"/>
    </location>
</feature>
<feature type="domain" description="Cadherin" evidence="20">
    <location>
        <begin position="3246"/>
        <end position="3380"/>
    </location>
</feature>
<dbReference type="FunFam" id="2.60.40.60:FF:000035">
    <property type="entry name" value="Protocadherin Fat 3"/>
    <property type="match status" value="1"/>
</dbReference>
<dbReference type="FunFam" id="2.60.40.60:FF:000021">
    <property type="entry name" value="FAT atypical cadherin 1"/>
    <property type="match status" value="2"/>
</dbReference>
<dbReference type="Ensembl" id="ENSSGRT00000085183.1">
    <property type="protein sequence ID" value="ENSSGRP00000079981.1"/>
    <property type="gene ID" value="ENSSGRG00000040517.1"/>
</dbReference>
<keyword evidence="9 16" id="KW-1133">Transmembrane helix</keyword>
<dbReference type="GO" id="GO:0016358">
    <property type="term" value="P:dendrite development"/>
    <property type="evidence" value="ECO:0007669"/>
    <property type="project" value="UniProtKB-ARBA"/>
</dbReference>
<dbReference type="FunFam" id="2.60.40.60:FF:000039">
    <property type="entry name" value="FAT atypical cadherin 3"/>
    <property type="match status" value="1"/>
</dbReference>
<feature type="domain" description="Cadherin" evidence="20">
    <location>
        <begin position="1767"/>
        <end position="1880"/>
    </location>
</feature>
<dbReference type="FunFam" id="2.60.40.60:FF:000052">
    <property type="entry name" value="FAT atypical cadherin 1"/>
    <property type="match status" value="1"/>
</dbReference>
<keyword evidence="6" id="KW-0677">Repeat</keyword>
<dbReference type="Pfam" id="PF00028">
    <property type="entry name" value="Cadherin"/>
    <property type="match status" value="28"/>
</dbReference>
<dbReference type="FunFam" id="2.60.40.60:FF:000071">
    <property type="entry name" value="FAT atypical cadherin 1"/>
    <property type="match status" value="1"/>
</dbReference>
<feature type="domain" description="Cadherin" evidence="20">
    <location>
        <begin position="2082"/>
        <end position="2183"/>
    </location>
</feature>
<dbReference type="PROSITE" id="PS50026">
    <property type="entry name" value="EGF_3"/>
    <property type="match status" value="3"/>
</dbReference>
<dbReference type="CDD" id="cd11304">
    <property type="entry name" value="Cadherin_repeat"/>
    <property type="match status" value="33"/>
</dbReference>
<evidence type="ECO:0000313" key="21">
    <source>
        <dbReference type="Ensembl" id="ENSSGRP00000079981.1"/>
    </source>
</evidence>
<gene>
    <name evidence="21" type="primary">LOC107564369</name>
</gene>
<feature type="domain" description="Cadherin" evidence="20">
    <location>
        <begin position="2816"/>
        <end position="2933"/>
    </location>
</feature>
<dbReference type="GO" id="GO:0048667">
    <property type="term" value="P:cell morphogenesis involved in neuron differentiation"/>
    <property type="evidence" value="ECO:0007669"/>
    <property type="project" value="UniProtKB-ARBA"/>
</dbReference>
<dbReference type="InterPro" id="IPR002126">
    <property type="entry name" value="Cadherin-like_dom"/>
</dbReference>
<dbReference type="GO" id="GO:0005509">
    <property type="term" value="F:calcium ion binding"/>
    <property type="evidence" value="ECO:0007669"/>
    <property type="project" value="UniProtKB-UniRule"/>
</dbReference>
<organism evidence="21 22">
    <name type="scientific">Sinocyclocheilus grahami</name>
    <name type="common">Dianchi golden-line fish</name>
    <name type="synonym">Barbus grahami</name>
    <dbReference type="NCBI Taxonomy" id="75366"/>
    <lineage>
        <taxon>Eukaryota</taxon>
        <taxon>Metazoa</taxon>
        <taxon>Chordata</taxon>
        <taxon>Craniata</taxon>
        <taxon>Vertebrata</taxon>
        <taxon>Euteleostomi</taxon>
        <taxon>Actinopterygii</taxon>
        <taxon>Neopterygii</taxon>
        <taxon>Teleostei</taxon>
        <taxon>Ostariophysi</taxon>
        <taxon>Cypriniformes</taxon>
        <taxon>Cyprinidae</taxon>
        <taxon>Cyprininae</taxon>
        <taxon>Sinocyclocheilus</taxon>
    </lineage>
</organism>
<evidence type="ECO:0000256" key="9">
    <source>
        <dbReference type="ARBA" id="ARBA00022989"/>
    </source>
</evidence>
<feature type="domain" description="EGF-like" evidence="19">
    <location>
        <begin position="3955"/>
        <end position="3992"/>
    </location>
</feature>
<feature type="domain" description="Cadherin" evidence="20">
    <location>
        <begin position="37"/>
        <end position="151"/>
    </location>
</feature>
<feature type="signal peptide" evidence="17">
    <location>
        <begin position="1"/>
        <end position="27"/>
    </location>
</feature>
<dbReference type="FunFam" id="2.60.40.60:FF:000066">
    <property type="entry name" value="FAT atypical cadherin 1"/>
    <property type="match status" value="1"/>
</dbReference>
<dbReference type="InterPro" id="IPR000152">
    <property type="entry name" value="EGF-type_Asp/Asn_hydroxyl_site"/>
</dbReference>
<protein>
    <submittedName>
        <fullName evidence="21">Protocadherin Fat 3-like</fullName>
    </submittedName>
</protein>
<dbReference type="SMART" id="SM00181">
    <property type="entry name" value="EGF"/>
    <property type="match status" value="4"/>
</dbReference>
<dbReference type="SMART" id="SM00282">
    <property type="entry name" value="LamG"/>
    <property type="match status" value="1"/>
</dbReference>
<evidence type="ECO:0000256" key="13">
    <source>
        <dbReference type="PROSITE-ProRule" id="PRU00043"/>
    </source>
</evidence>
<keyword evidence="3 14" id="KW-0245">EGF-like domain</keyword>
<feature type="domain" description="Cadherin" evidence="20">
    <location>
        <begin position="1038"/>
        <end position="1142"/>
    </location>
</feature>
<keyword evidence="10 16" id="KW-0472">Membrane</keyword>
<evidence type="ECO:0000256" key="6">
    <source>
        <dbReference type="ARBA" id="ARBA00022737"/>
    </source>
</evidence>
<keyword evidence="5 17" id="KW-0732">Signal</keyword>
<dbReference type="PROSITE" id="PS50025">
    <property type="entry name" value="LAM_G_DOMAIN"/>
    <property type="match status" value="1"/>
</dbReference>
<feature type="domain" description="EGF-like" evidence="19">
    <location>
        <begin position="4064"/>
        <end position="4100"/>
    </location>
</feature>
<dbReference type="FunFam" id="2.60.40.60:FF:000032">
    <property type="entry name" value="FAT atypical cadherin 1"/>
    <property type="match status" value="1"/>
</dbReference>
<comment type="subcellular location">
    <subcellularLocation>
        <location evidence="1">Membrane</location>
        <topology evidence="1">Single-pass type I membrane protein</topology>
    </subcellularLocation>
</comment>
<dbReference type="Pfam" id="PF00008">
    <property type="entry name" value="EGF"/>
    <property type="match status" value="2"/>
</dbReference>
<dbReference type="GO" id="GO:0043005">
    <property type="term" value="C:neuron projection"/>
    <property type="evidence" value="ECO:0007669"/>
    <property type="project" value="UniProtKB-ARBA"/>
</dbReference>
<dbReference type="GO" id="GO:0001764">
    <property type="term" value="P:neuron migration"/>
    <property type="evidence" value="ECO:0007669"/>
    <property type="project" value="UniProtKB-ARBA"/>
</dbReference>
<feature type="domain" description="Cadherin" evidence="20">
    <location>
        <begin position="3141"/>
        <end position="3245"/>
    </location>
</feature>
<sequence>MALWAGIWAILLQLALLLFFSPPPGHCQGERSRLQFTQPLYHASVYENSAARTYAASQVRMGVPLQHHSWEVRYRITSGDEEGFFKAEEYTLGDFCFLRIRTKGGNAAILNREVQDNYLLTVKASIKGDSLEAWTKVSVQVLDMNDLRPLFSPTTYSVTIAESTPLRTSIAQVTATDADIGSNGEFYYFFKERMELFAVHPTSGVVSLSGKLDVDTQNRYDLEIQAVDRGMKLYGNNGVSSTAKLFVHIERINEHVPTLSIVTLAPVWTEKSPVVAVVTAEDLDEGANGEIETVSIVAGDLLELFSIERTEMPRSNEFVLRATEHFDWDSYPYGLNLSLQARDRGTPQKFSAVHSVHLRLSQPAPVEITFQKDEYEVLLNEVAPPGTVVEAVKLQPEPDDAEYILTPSADSGFFNINTMTGVISTARWLTQLTQEVFELEVLEVDSDLRVKVRVILEDANDNAPSFVQQSYEVFINESVAIGTAIVVVTASDGDHGENGYITYSMASLTPLPFSVQQFSGAVMTTQELDFESSVESFSFVVRASDWGSPYRRESEVNVTVHLENVNDNKPLFEKVACVGVISRELPVGEVIATMSAIDIDELELVKYKILSGNERGYFDLNPDSGVMTLHHSLNTVAPKNSFSLKITATDGEHFSDPMFVNISVVQGKSPPKSFSCTETRVAQRLAEKLLKKAKVSSKPKIEEGFIDLFSVNRQTPQFDKSFPTDITVREDVQVGTSVFQVKAFDGDTGFNGQLLYAIADGNTDSCFTIGILNGIISIFLPLDRERTDRYLLNITLHDLGQPQRSSWRLLTVYIADANDNAPQFLQDGGYQAHIAENTPIGTEVIQVEATDKDQGLSGEIQYSLLTSTSQFGINSSSGIVYVAGQLDRELAPFFILKVEARDRAERVAQQFSVTTLKISLEDVNDCPPAFIPNVVSARALEDLPVGTVIAWLDTQDPDLGLGGQVRYSLANDFDGHFEVDKTSGAIRLTKELDYETQQFFNLTVRAKDKGRPVSLLSVSFVELEVVDVNENLYAPYFSNFAMNGSVKESIRIGTSVLQVSARDDDTGRDGEVQYSIRDGSGLGRFTIDEETGVIYTTDLLDRETQDSCWLTVYATDLGVVPQSAALQVYIQVEDVNDNAPLTSEPMYHATILENSPKDQSVIQIQAQDPDATATEPRLSFRISSGNPQNFFSINPRTGLITTTSRKLDREQQAEHVLEVTVSDGGPSPRHTTVWVVIQVLDVNDNKPTFPEKVYQVRLPERTRKQRGAPIYRVFAYDQDLGANAELSYSIVDGNEDGKFVIDAKTGVVSSPKKQFTAGTYDILTVKAVDNGRPQRWATARLHIEWIRRPPPSPVPLAFDEQLYNFTVMESDKVADIVGVVSAQQQGSASLWFDITGGDVDSMFGVEKGVGTIVIAKPLDAEQRSFYNLTVEVTDGTNIAYTQVHITVLDNNDNAPVFSQPTYDITITEDTPPDTEVVQVLASDRDERHRLTFSLQSSVDPSSMRLFRIDSNSGIIYTARRLDHESRTQHILTIMVKDQEFPYRRSLARVLIGVEDVNDHAPLFTMVMYNGQVYESAALGSAVLTVTALDKDKGQNAQISYSIDSGNTGNTFRIDPVLGIISLARELDLSNIGHYVLSVKATDNGFPALSSTAVVRIAVTLSDNAGPKFPQSEYQAEISEGVAIGTSVITVNALSLSTLTYDIRHGNGHRTFRINQYSGVITTQKTLDFETVSSYVLIVTASNMAGQASNATITVTVLDQNDNAPVFQLLRYHGSISEGAGLNSVVQSDNGQPLVIRASDTDRNHNALLVYQIMEESARRFFAVDAGTGSIRTIAQLDHETTPTFSFHVNVRDSGHPQLSAEHPAEVTIEVQDVNDCPPKFSQDSYEAVLLLPTYEGVEALKVSATDTDGNGQSDLTYSLTDGSIEHFSIEPSTGLLTVRNSTFSKERFRFNVRVSDGRFSSTALVTVLVHEALDSGLAFTHNTYNANIEENNGNITTVAVVTALGNKLNEPLRYTLLNAGGKFRIRPTSGAIETVGVPLDREEKEEYGLLVQAGREEDRLRVARALVRVQVTDVNDNSPVFVGLPYYAAVQVEAEPGTAIFQVTAVDRDKGQNGEVNYFLQDELGHFEMDRVSGELRLWRVFGADLSSVEYQVLVFARDMGTPPLSSSVTFPVTVVNRAMPVFDRPFYSVKVSEDIPIWTPILGINASSPEGQSVLYTITHGDPGTLFSIGFDTGVISVISALDYETSPSHRLIVRATDCLTGARAEVDVEVTVLDVNDNPPVFEQPSYKAVISESAMIGTAALQVLATDSDSEKNAAVRYQIIPDRANSTDHFHIDSSSGLILTARSLDHETIQHYVFLVKATDNGFPPLSTEVWVTVNVMDTNDNDPVFNQLLYEASVSELAPKGHFVTCIQASDADRSDAERLQYGLVSGNERMLFELDAATGVLTLSGQRRMLRMPSTITLNVSVSDGVFTSTAQVHIRVERANLHAPQFTQGMCEADVRENAPVGSKVIAIRAQDSDPGPFGDVRYVLLSDAARDLFSIDGSGQITTLERLDREERSEMVLSIAAVDAGGRSGYCSVRVTVLDENDNAPLFGASEYHASVRSEVEPGTLVTQVQAWDLDQGANGQVSYSLYSEASLQVNELLDIDPDSGWVVTKGNFAPLRGSVLSFFVKASDGGAPVRHSLVSVYIHVLSANAHIPSFSQPQFSFTVPEDMPIGSVLGAVHLHTSTSHSSLPVSFSAVIGQTLESNSDGVFVVDKETGMIKLDKALDRELTTAYHFKVMAMLQQGRLDAVLAIDVEVKVQDVNDNKPSFESDNYEASVTEGLSPGTRILQVRALDPDWAANGQVTYSLAPPGLLGGSGGEDIEEHGAYFTIDSSSGWISTLKGLDHEQNPAHSLTVWAFDLGDPASQSSSTTITIAVSDSNDNIPQFLQPRYYGSVLESDAPGEVVAVLNTRDNDSSPGNRQVTYHVTGGNRGGVFALGLVQGEWKLYVKRPLDREEQERYLINVTATDGLHVSTATVEVMVIDTNDNSPVCDPAVYSVSVSEDVTINKQILRVKATDADAGANAQIQFSLFGSGAEDFIIHPHTGELKTAAALDREKVARYSLVARATDSGGLWCEAEVVVVLLDVNDSPPMFNMPHYTASVYENTATKALLTRIQAIDPDLGVNRKVVYSLVDSADGFFSIDKSSGIVVLERLLDREVQSSYRITVRASDQGVPVRLSSLANITITVLDINDNPPVFERRDYLATLPEDVAVGTEVVQVYAASKDIGTNADIYYNIRSGNQQGHFTININTGEIHNMRFLFIFIYIIWTLSCTMFILVPCTGAISVSRPLDFESCKDYFLTVEATDGGTPPLSAVTMVNIDISDVNDNPPTFTPANHTAVIQENKPLGTSVLQLSVIDKDASHNGLPFHFRILSGNEGAWFKLDREGLLTSNQVFRRSEGTEYVIHVQASDSGRPPLSSMATVLVRVIEESMHKPVASPLHVHIVTMEDEFPGGVIGQIHATDQDAFDILTYGHTHQQSSLFKVSPRDGRIIALSGLDAGRYSLNATVTDGRFTVSVPVSVHVEQASAEMLHDAVTIRFDHVSPHDFVSRHLPSVTRVLSSVMATPWPDALHVLSVQPVESTGQLDLLVAVETEEGGGFYKAALVTQKLSSARRQLDQVLRVSAVLDKNCSGLDCREAQCEQTITLDSHSLLTYSSTKTSFVSPKFHRNTRCVCSGDCSAASEVCVDMRCPGDMQCVGTDISRGPYVCQCPPGKLGECAGHTSLSFSGNSYIKYRVTDGERSGEMKLALRIRTLQSTGIIMYTRADPCSVLKIEEGKLWFQLDCGNSPRSIGISGRPVNDGNWHHVVLELRGNYSSLSLDDMYVERRLATTKYRPLGADLSIYFGAQVSPPDARSLTERKGPWVTNGFQGCLDSVVLNDNELPLQNKRSPYAEVVGLTDLKLGCVLYPDACAAQPCVNGATCVSLPSGGYLCICSALYTGGHCETEISVCMPNPCQNGGVCKPIGNAFICSCKRGYTGATSVYQHFSYFGLSCSVFDPKTSHMIECLFLLCSCEEDVNECERELCENGGVCVNTFGSFYCNCTPGFVGSACSIRPVLVPDMQAGHAYVGKEELIGIAVVLFLILTLILLFIAFRKKVFQKSYSRNNLSMIQDPATAALLHKANGGHYPPLRCAIGEPISLYMEGSLSCPPQVPVRPMAYTPCFPGDTRGTLEKRPGDGRGMELTEMSTFHPSESPRILGGTNRRGVVVCSVAPNLPPVSPCLSDCDSLRKSPWEEEGKVDLLEEVTCFSGSNKGSNSEVQSLSSFQSDSCDDNGKSYHWDTSDWLPSIRLPDIEEVPTYETGEVGVALESDYYLGGFDIDSDYSPPQEEEFMSQDQLPPPLPTEEYDTSPANQPVSRESTLSGDRKPRPHFHPSQYLPPHQLPLGSTGEEFSTFTGREARLSINASSASDVSSAPCGFEDSETGGSLDSLEDAHMHPHTQQTEV</sequence>
<evidence type="ECO:0000313" key="22">
    <source>
        <dbReference type="Proteomes" id="UP000472262"/>
    </source>
</evidence>
<dbReference type="PROSITE" id="PS01187">
    <property type="entry name" value="EGF_CA"/>
    <property type="match status" value="1"/>
</dbReference>
<feature type="disulfide bond" evidence="14">
    <location>
        <begin position="4090"/>
        <end position="4099"/>
    </location>
</feature>
<dbReference type="SUPFAM" id="SSF49313">
    <property type="entry name" value="Cadherin-like"/>
    <property type="match status" value="33"/>
</dbReference>
<evidence type="ECO:0000256" key="7">
    <source>
        <dbReference type="ARBA" id="ARBA00022837"/>
    </source>
</evidence>
<dbReference type="FunFam" id="2.60.40.60:FF:000037">
    <property type="entry name" value="FAT atypical cadherin 1"/>
    <property type="match status" value="1"/>
</dbReference>
<dbReference type="InterPro" id="IPR020894">
    <property type="entry name" value="Cadherin_CS"/>
</dbReference>
<evidence type="ECO:0000256" key="1">
    <source>
        <dbReference type="ARBA" id="ARBA00004479"/>
    </source>
</evidence>
<dbReference type="Gene3D" id="2.60.40.60">
    <property type="entry name" value="Cadherins"/>
    <property type="match status" value="34"/>
</dbReference>
<evidence type="ECO:0000256" key="12">
    <source>
        <dbReference type="ARBA" id="ARBA00023180"/>
    </source>
</evidence>
<dbReference type="InterPro" id="IPR000742">
    <property type="entry name" value="EGF"/>
</dbReference>
<feature type="domain" description="Cadherin" evidence="20">
    <location>
        <begin position="2495"/>
        <end position="2596"/>
    </location>
</feature>
<dbReference type="FunFam" id="2.60.40.60:FF:000065">
    <property type="entry name" value="FAT atypical cadherin 1"/>
    <property type="match status" value="1"/>
</dbReference>
<dbReference type="PROSITE" id="PS50268">
    <property type="entry name" value="CADHERIN_2"/>
    <property type="match status" value="32"/>
</dbReference>
<evidence type="ECO:0000256" key="8">
    <source>
        <dbReference type="ARBA" id="ARBA00022889"/>
    </source>
</evidence>
<dbReference type="FunFam" id="2.60.40.60:FF:000061">
    <property type="entry name" value="FAT atypical cadherin 3"/>
    <property type="match status" value="2"/>
</dbReference>
<dbReference type="Pfam" id="PF02210">
    <property type="entry name" value="Laminin_G_2"/>
    <property type="match status" value="1"/>
</dbReference>
<feature type="domain" description="Cadherin" evidence="20">
    <location>
        <begin position="720"/>
        <end position="824"/>
    </location>
</feature>
<dbReference type="FunFam" id="2.60.40.60:FF:000024">
    <property type="entry name" value="FAT atypical cadherin 3"/>
    <property type="match status" value="1"/>
</dbReference>
<dbReference type="FunFam" id="2.60.40.60:FF:000033">
    <property type="entry name" value="FAT atypical cadherin 1"/>
    <property type="match status" value="1"/>
</dbReference>
<feature type="domain" description="Cadherin" evidence="20">
    <location>
        <begin position="2392"/>
        <end position="2494"/>
    </location>
</feature>
<dbReference type="CDD" id="cd00054">
    <property type="entry name" value="EGF_CA"/>
    <property type="match status" value="3"/>
</dbReference>
<dbReference type="FunFam" id="2.60.40.60:FF:000090">
    <property type="entry name" value="FAT atypical cadherin 3"/>
    <property type="match status" value="1"/>
</dbReference>
<feature type="domain" description="Cadherin" evidence="20">
    <location>
        <begin position="931"/>
        <end position="1037"/>
    </location>
</feature>
<dbReference type="SUPFAM" id="SSF49899">
    <property type="entry name" value="Concanavalin A-like lectins/glucanases"/>
    <property type="match status" value="1"/>
</dbReference>
<dbReference type="InterPro" id="IPR015919">
    <property type="entry name" value="Cadherin-like_sf"/>
</dbReference>
<dbReference type="SMART" id="SM00179">
    <property type="entry name" value="EGF_CA"/>
    <property type="match status" value="3"/>
</dbReference>
<dbReference type="FunFam" id="2.60.40.60:FF:000067">
    <property type="entry name" value="FAT atypical cadherin 1"/>
    <property type="match status" value="1"/>
</dbReference>
<keyword evidence="11 14" id="KW-1015">Disulfide bond</keyword>
<feature type="domain" description="Cadherin" evidence="20">
    <location>
        <begin position="2285"/>
        <end position="2391"/>
    </location>
</feature>
<dbReference type="FunFam" id="2.60.120.200:FF:000035">
    <property type="entry name" value="FAT atypical cadherin 3"/>
    <property type="match status" value="1"/>
</dbReference>
<feature type="domain" description="Cadherin" evidence="20">
    <location>
        <begin position="1564"/>
        <end position="1668"/>
    </location>
</feature>
<dbReference type="Gene3D" id="2.10.25.10">
    <property type="entry name" value="Laminin"/>
    <property type="match status" value="3"/>
</dbReference>
<dbReference type="Pfam" id="PF12661">
    <property type="entry name" value="hEGF"/>
    <property type="match status" value="1"/>
</dbReference>
<feature type="domain" description="Cadherin" evidence="20">
    <location>
        <begin position="467"/>
        <end position="572"/>
    </location>
</feature>
<dbReference type="GO" id="GO:0009887">
    <property type="term" value="P:animal organ morphogenesis"/>
    <property type="evidence" value="ECO:0007669"/>
    <property type="project" value="UniProtKB-ARBA"/>
</dbReference>
<dbReference type="InterPro" id="IPR013032">
    <property type="entry name" value="EGF-like_CS"/>
</dbReference>
<feature type="domain" description="Cadherin" evidence="20">
    <location>
        <begin position="1980"/>
        <end position="2081"/>
    </location>
</feature>
<feature type="region of interest" description="Disordered" evidence="15">
    <location>
        <begin position="4452"/>
        <end position="4492"/>
    </location>
</feature>
<reference evidence="21" key="1">
    <citation type="submission" date="2025-08" db="UniProtKB">
        <authorList>
            <consortium name="Ensembl"/>
        </authorList>
    </citation>
    <scope>IDENTIFICATION</scope>
</reference>
<feature type="domain" description="Cadherin" evidence="20">
    <location>
        <begin position="1359"/>
        <end position="1457"/>
    </location>
</feature>
<dbReference type="FunFam" id="2.10.25.10:FF:000172">
    <property type="entry name" value="FAT atypical cadherin 3"/>
    <property type="match status" value="1"/>
</dbReference>
<evidence type="ECO:0000256" key="16">
    <source>
        <dbReference type="SAM" id="Phobius"/>
    </source>
</evidence>
<proteinExistence type="predicted"/>
<keyword evidence="4 16" id="KW-0812">Transmembrane</keyword>
<feature type="region of interest" description="Disordered" evidence="15">
    <location>
        <begin position="4366"/>
        <end position="4438"/>
    </location>
</feature>
<name>A0A672QUW2_SINGR</name>
<evidence type="ECO:0000259" key="18">
    <source>
        <dbReference type="PROSITE" id="PS50025"/>
    </source>
</evidence>
<dbReference type="FunFam" id="2.60.40.60:FF:000084">
    <property type="entry name" value="FAT atypical cadherin 3"/>
    <property type="match status" value="1"/>
</dbReference>
<dbReference type="FunFam" id="2.60.40.60:FF:000165">
    <property type="entry name" value="FAT atypical cadherin 3"/>
    <property type="match status" value="1"/>
</dbReference>
<evidence type="ECO:0000259" key="19">
    <source>
        <dbReference type="PROSITE" id="PS50026"/>
    </source>
</evidence>
<feature type="domain" description="Cadherin" evidence="20">
    <location>
        <begin position="1458"/>
        <end position="1563"/>
    </location>
</feature>
<keyword evidence="8" id="KW-0130">Cell adhesion</keyword>
<dbReference type="PANTHER" id="PTHR24028">
    <property type="entry name" value="CADHERIN-87A"/>
    <property type="match status" value="1"/>
</dbReference>
<evidence type="ECO:0000256" key="5">
    <source>
        <dbReference type="ARBA" id="ARBA00022729"/>
    </source>
</evidence>
<dbReference type="PROSITE" id="PS01186">
    <property type="entry name" value="EGF_2"/>
    <property type="match status" value="1"/>
</dbReference>
<dbReference type="FunFam" id="2.60.40.60:FF:000051">
    <property type="entry name" value="FAT atypical cadherin 1"/>
    <property type="match status" value="1"/>
</dbReference>
<evidence type="ECO:0000256" key="14">
    <source>
        <dbReference type="PROSITE-ProRule" id="PRU00076"/>
    </source>
</evidence>
<dbReference type="GO" id="GO:0005886">
    <property type="term" value="C:plasma membrane"/>
    <property type="evidence" value="ECO:0007669"/>
    <property type="project" value="InterPro"/>
</dbReference>
<dbReference type="InterPro" id="IPR018097">
    <property type="entry name" value="EGF_Ca-bd_CS"/>
</dbReference>
<dbReference type="GO" id="GO:0120035">
    <property type="term" value="P:regulation of plasma membrane bounded cell projection organization"/>
    <property type="evidence" value="ECO:0007669"/>
    <property type="project" value="UniProtKB-ARBA"/>
</dbReference>
<dbReference type="FunFam" id="2.60.40.60:FF:000064">
    <property type="entry name" value="FAT atypical cadherin 1"/>
    <property type="match status" value="1"/>
</dbReference>
<dbReference type="PANTHER" id="PTHR24028:SF328">
    <property type="entry name" value="CADHERIN-3"/>
    <property type="match status" value="1"/>
</dbReference>
<feature type="domain" description="Cadherin" evidence="20">
    <location>
        <begin position="2184"/>
        <end position="2284"/>
    </location>
</feature>
<evidence type="ECO:0000256" key="17">
    <source>
        <dbReference type="SAM" id="SignalP"/>
    </source>
</evidence>
<dbReference type="FunFam" id="2.60.40.60:FF:000058">
    <property type="entry name" value="FAT atypical cadherin 3"/>
    <property type="match status" value="1"/>
</dbReference>
<feature type="compositionally biased region" description="Low complexity" evidence="15">
    <location>
        <begin position="4452"/>
        <end position="4462"/>
    </location>
</feature>
<dbReference type="SMART" id="SM00112">
    <property type="entry name" value="CA"/>
    <property type="match status" value="32"/>
</dbReference>
<comment type="caution">
    <text evidence="14">Lacks conserved residue(s) required for the propagation of feature annotation.</text>
</comment>
<feature type="domain" description="Cadherin" evidence="20">
    <location>
        <begin position="3496"/>
        <end position="3587"/>
    </location>
</feature>
<feature type="domain" description="Cadherin" evidence="20">
    <location>
        <begin position="2934"/>
        <end position="3038"/>
    </location>
</feature>
<dbReference type="FunFam" id="2.60.40.60:FF:000053">
    <property type="entry name" value="FAT atypical cadherin 3"/>
    <property type="match status" value="1"/>
</dbReference>
<evidence type="ECO:0000256" key="11">
    <source>
        <dbReference type="ARBA" id="ARBA00023157"/>
    </source>
</evidence>
<reference evidence="21" key="2">
    <citation type="submission" date="2025-09" db="UniProtKB">
        <authorList>
            <consortium name="Ensembl"/>
        </authorList>
    </citation>
    <scope>IDENTIFICATION</scope>
</reference>
<dbReference type="Gene3D" id="2.60.120.200">
    <property type="match status" value="1"/>
</dbReference>
<dbReference type="GO" id="GO:0007156">
    <property type="term" value="P:homophilic cell adhesion via plasma membrane adhesion molecules"/>
    <property type="evidence" value="ECO:0007669"/>
    <property type="project" value="InterPro"/>
</dbReference>
<evidence type="ECO:0000256" key="4">
    <source>
        <dbReference type="ARBA" id="ARBA00022692"/>
    </source>
</evidence>
<feature type="domain" description="Cadherin" evidence="20">
    <location>
        <begin position="826"/>
        <end position="930"/>
    </location>
</feature>
<evidence type="ECO:0000256" key="2">
    <source>
        <dbReference type="ARBA" id="ARBA00022473"/>
    </source>
</evidence>
<feature type="domain" description="Cadherin" evidence="20">
    <location>
        <begin position="152"/>
        <end position="259"/>
    </location>
</feature>
<dbReference type="Proteomes" id="UP000472262">
    <property type="component" value="Unassembled WGS sequence"/>
</dbReference>
<dbReference type="FunFam" id="2.60.40.60:FF:000080">
    <property type="entry name" value="FAT atypical cadherin 1"/>
    <property type="match status" value="1"/>
</dbReference>
<feature type="domain" description="Cadherin" evidence="20">
    <location>
        <begin position="1669"/>
        <end position="1766"/>
    </location>
</feature>
<dbReference type="FunFam" id="2.60.40.60:FF:000026">
    <property type="entry name" value="FAT atypical cadherin 1"/>
    <property type="match status" value="2"/>
</dbReference>
<dbReference type="PROSITE" id="PS00022">
    <property type="entry name" value="EGF_1"/>
    <property type="match status" value="2"/>
</dbReference>
<feature type="domain" description="EGF-like" evidence="19">
    <location>
        <begin position="3994"/>
        <end position="4030"/>
    </location>
</feature>
<feature type="domain" description="Cadherin" evidence="20">
    <location>
        <begin position="3381"/>
        <end position="3485"/>
    </location>
</feature>
<feature type="domain" description="Cadherin" evidence="20">
    <location>
        <begin position="581"/>
        <end position="674"/>
    </location>
</feature>
<feature type="domain" description="Laminin G" evidence="18">
    <location>
        <begin position="3769"/>
        <end position="3952"/>
    </location>
</feature>
<dbReference type="FunFam" id="2.60.40.60:FF:000041">
    <property type="entry name" value="FAT atypical cadherin 1"/>
    <property type="match status" value="1"/>
</dbReference>
<dbReference type="CDD" id="cd00110">
    <property type="entry name" value="LamG"/>
    <property type="match status" value="1"/>
</dbReference>
<evidence type="ECO:0000256" key="3">
    <source>
        <dbReference type="ARBA" id="ARBA00022536"/>
    </source>
</evidence>
<keyword evidence="2" id="KW-0217">Developmental protein</keyword>
<dbReference type="FunFam" id="2.60.40.60:FF:000104">
    <property type="entry name" value="cadherin-23 isoform X1"/>
    <property type="match status" value="1"/>
</dbReference>
<dbReference type="PRINTS" id="PR00205">
    <property type="entry name" value="CADHERIN"/>
</dbReference>
<dbReference type="FunFam" id="2.60.40.60:FF:000013">
    <property type="entry name" value="Cadherin EGF LAG seven-pass G-type receptor"/>
    <property type="match status" value="1"/>
</dbReference>
<feature type="chain" id="PRO_5025385968" evidence="17">
    <location>
        <begin position="28"/>
        <end position="4492"/>
    </location>
</feature>
<evidence type="ECO:0000259" key="20">
    <source>
        <dbReference type="PROSITE" id="PS50268"/>
    </source>
</evidence>
<keyword evidence="22" id="KW-1185">Reference proteome</keyword>
<feature type="domain" description="Cadherin" evidence="20">
    <location>
        <begin position="1143"/>
        <end position="1249"/>
    </location>
</feature>
<feature type="transmembrane region" description="Helical" evidence="16">
    <location>
        <begin position="4121"/>
        <end position="4141"/>
    </location>
</feature>
<accession>A0A672QUW2</accession>
<feature type="domain" description="Cadherin" evidence="20">
    <location>
        <begin position="371"/>
        <end position="466"/>
    </location>
</feature>
<feature type="domain" description="Cadherin" evidence="20">
    <location>
        <begin position="2705"/>
        <end position="2815"/>
    </location>
</feature>
<dbReference type="SUPFAM" id="SSF57196">
    <property type="entry name" value="EGF/Laminin"/>
    <property type="match status" value="3"/>
</dbReference>
<dbReference type="PROSITE" id="PS00010">
    <property type="entry name" value="ASX_HYDROXYL"/>
    <property type="match status" value="1"/>
</dbReference>
<dbReference type="InterPro" id="IPR001791">
    <property type="entry name" value="Laminin_G"/>
</dbReference>
<feature type="domain" description="Cadherin" evidence="20">
    <location>
        <begin position="1881"/>
        <end position="1979"/>
    </location>
</feature>
<dbReference type="InterPro" id="IPR013320">
    <property type="entry name" value="ConA-like_dom_sf"/>
</dbReference>
<dbReference type="FunFam" id="2.60.40.60:FF:000015">
    <property type="entry name" value="FAT atypical cadherin 1"/>
    <property type="match status" value="1"/>
</dbReference>
<feature type="disulfide bond" evidence="14">
    <location>
        <begin position="3982"/>
        <end position="3991"/>
    </location>
</feature>
<dbReference type="GO" id="GO:0048646">
    <property type="term" value="P:anatomical structure formation involved in morphogenesis"/>
    <property type="evidence" value="ECO:0007669"/>
    <property type="project" value="UniProtKB-ARBA"/>
</dbReference>
<keyword evidence="12" id="KW-0325">Glycoprotein</keyword>
<feature type="domain" description="Cadherin" evidence="20">
    <location>
        <begin position="1250"/>
        <end position="1355"/>
    </location>
</feature>
<keyword evidence="7 13" id="KW-0106">Calcium</keyword>
<dbReference type="PROSITE" id="PS00232">
    <property type="entry name" value="CADHERIN_1"/>
    <property type="match status" value="15"/>
</dbReference>
<feature type="domain" description="Cadherin" evidence="20">
    <location>
        <begin position="2597"/>
        <end position="2704"/>
    </location>
</feature>
<dbReference type="FunFam" id="2.60.40.60:FF:000075">
    <property type="entry name" value="FAT atypical cadherin 1"/>
    <property type="match status" value="1"/>
</dbReference>
<evidence type="ECO:0000256" key="15">
    <source>
        <dbReference type="SAM" id="MobiDB-lite"/>
    </source>
</evidence>
<evidence type="ECO:0000256" key="10">
    <source>
        <dbReference type="ARBA" id="ARBA00023136"/>
    </source>
</evidence>
<feature type="compositionally biased region" description="Polar residues" evidence="15">
    <location>
        <begin position="4397"/>
        <end position="4410"/>
    </location>
</feature>
<dbReference type="InterPro" id="IPR001881">
    <property type="entry name" value="EGF-like_Ca-bd_dom"/>
</dbReference>